<evidence type="ECO:0000313" key="2">
    <source>
        <dbReference type="EMBL" id="OQR79758.1"/>
    </source>
</evidence>
<evidence type="ECO:0000313" key="3">
    <source>
        <dbReference type="Proteomes" id="UP000192247"/>
    </source>
</evidence>
<name>A0A1V9Y2D6_9ACAR</name>
<feature type="region of interest" description="Disordered" evidence="1">
    <location>
        <begin position="45"/>
        <end position="65"/>
    </location>
</feature>
<comment type="caution">
    <text evidence="2">The sequence shown here is derived from an EMBL/GenBank/DDBJ whole genome shotgun (WGS) entry which is preliminary data.</text>
</comment>
<reference evidence="2 3" key="1">
    <citation type="journal article" date="2017" name="Gigascience">
        <title>Draft genome of the honey bee ectoparasitic mite, Tropilaelaps mercedesae, is shaped by the parasitic life history.</title>
        <authorList>
            <person name="Dong X."/>
            <person name="Armstrong S.D."/>
            <person name="Xia D."/>
            <person name="Makepeace B.L."/>
            <person name="Darby A.C."/>
            <person name="Kadowaki T."/>
        </authorList>
    </citation>
    <scope>NUCLEOTIDE SEQUENCE [LARGE SCALE GENOMIC DNA]</scope>
    <source>
        <strain evidence="2">Wuxi-XJTLU</strain>
    </source>
</reference>
<gene>
    <name evidence="2" type="ORF">BIW11_02506</name>
</gene>
<sequence>MLSPSIGRALYNRRLSMHPQHFFSSYKRLPKSPVRPGLANEELTSVCPGSKHMTDGRVSHNTYGS</sequence>
<proteinExistence type="predicted"/>
<keyword evidence="3" id="KW-1185">Reference proteome</keyword>
<dbReference type="EMBL" id="MNPL01000727">
    <property type="protein sequence ID" value="OQR79758.1"/>
    <property type="molecule type" value="Genomic_DNA"/>
</dbReference>
<evidence type="ECO:0000256" key="1">
    <source>
        <dbReference type="SAM" id="MobiDB-lite"/>
    </source>
</evidence>
<dbReference type="InParanoid" id="A0A1V9Y2D6"/>
<dbReference type="AlphaFoldDB" id="A0A1V9Y2D6"/>
<protein>
    <submittedName>
        <fullName evidence="2">Uncharacterized protein</fullName>
    </submittedName>
</protein>
<accession>A0A1V9Y2D6</accession>
<organism evidence="2 3">
    <name type="scientific">Tropilaelaps mercedesae</name>
    <dbReference type="NCBI Taxonomy" id="418985"/>
    <lineage>
        <taxon>Eukaryota</taxon>
        <taxon>Metazoa</taxon>
        <taxon>Ecdysozoa</taxon>
        <taxon>Arthropoda</taxon>
        <taxon>Chelicerata</taxon>
        <taxon>Arachnida</taxon>
        <taxon>Acari</taxon>
        <taxon>Parasitiformes</taxon>
        <taxon>Mesostigmata</taxon>
        <taxon>Gamasina</taxon>
        <taxon>Dermanyssoidea</taxon>
        <taxon>Laelapidae</taxon>
        <taxon>Tropilaelaps</taxon>
    </lineage>
</organism>
<dbReference type="Proteomes" id="UP000192247">
    <property type="component" value="Unassembled WGS sequence"/>
</dbReference>